<dbReference type="KEGG" id="mauu:NCTC10437_05167"/>
<dbReference type="EMBL" id="LR134356">
    <property type="protein sequence ID" value="VEG58143.1"/>
    <property type="molecule type" value="Genomic_DNA"/>
</dbReference>
<evidence type="ECO:0000313" key="2">
    <source>
        <dbReference type="Proteomes" id="UP000279306"/>
    </source>
</evidence>
<dbReference type="AlphaFoldDB" id="A0A3S4VY70"/>
<dbReference type="Proteomes" id="UP000279306">
    <property type="component" value="Chromosome"/>
</dbReference>
<gene>
    <name evidence="1" type="ORF">NCTC10437_05167</name>
</gene>
<organism evidence="1 2">
    <name type="scientific">Mycolicibacterium aurum</name>
    <name type="common">Mycobacterium aurum</name>
    <dbReference type="NCBI Taxonomy" id="1791"/>
    <lineage>
        <taxon>Bacteria</taxon>
        <taxon>Bacillati</taxon>
        <taxon>Actinomycetota</taxon>
        <taxon>Actinomycetes</taxon>
        <taxon>Mycobacteriales</taxon>
        <taxon>Mycobacteriaceae</taxon>
        <taxon>Mycolicibacterium</taxon>
    </lineage>
</organism>
<dbReference type="RefSeq" id="WP_048633945.1">
    <property type="nucleotide sequence ID" value="NZ_JACKRV010000017.1"/>
</dbReference>
<sequence>MSEDSESTEQQQPWSSDARDYTLAAIDVVRELKGGTEEYGPEFGQAEVLEEVKKQVQRFGGSVDADGLASVAVGLTRLSEMLLSWIQNEADKKKVLLADVREKLPDYDEPDTYPAAPDWPNWSTWKGVLIAIENVVRNSPTAD</sequence>
<keyword evidence="2" id="KW-1185">Reference proteome</keyword>
<evidence type="ECO:0000313" key="1">
    <source>
        <dbReference type="EMBL" id="VEG58143.1"/>
    </source>
</evidence>
<proteinExistence type="predicted"/>
<reference evidence="1 2" key="1">
    <citation type="submission" date="2018-12" db="EMBL/GenBank/DDBJ databases">
        <authorList>
            <consortium name="Pathogen Informatics"/>
        </authorList>
    </citation>
    <scope>NUCLEOTIDE SEQUENCE [LARGE SCALE GENOMIC DNA]</scope>
    <source>
        <strain evidence="1 2">NCTC10437</strain>
    </source>
</reference>
<name>A0A3S4VY70_MYCAU</name>
<protein>
    <submittedName>
        <fullName evidence="1">Uncharacterized protein</fullName>
    </submittedName>
</protein>
<accession>A0A3S4VY70</accession>